<dbReference type="AlphaFoldDB" id="A0A3C1KPY7"/>
<name>A0A3C1KPY7_9GAMM</name>
<evidence type="ECO:0000313" key="2">
    <source>
        <dbReference type="EMBL" id="HAN28779.1"/>
    </source>
</evidence>
<dbReference type="EMBL" id="DMND01000186">
    <property type="protein sequence ID" value="HAN28779.1"/>
    <property type="molecule type" value="Genomic_DNA"/>
</dbReference>
<dbReference type="STRING" id="1121937.GCA_000423125_02525"/>
<accession>A0A3C1KPY7</accession>
<sequence>GLPADTARVEKLLVALTAARHGFPVATTVPARQRFEVADYRFQRRIHMTTVNNAESTVFLGTAPAYRQVHARRAGDDAIYSLPFSSFDAPASAAGWLDATLLQVPAPQRITGAGFELIRRGTGWETATGEQPEPRELEALLSGLTNLQVDGIAGERERPQLVARSPDFTLVAQQPEAGRELTFYALGDQHFVRDARFERFFSISAYDFDRLRTLDTQRLNGGP</sequence>
<evidence type="ECO:0000313" key="3">
    <source>
        <dbReference type="Proteomes" id="UP000259273"/>
    </source>
</evidence>
<gene>
    <name evidence="2" type="ORF">DCP75_13855</name>
</gene>
<dbReference type="Proteomes" id="UP000259273">
    <property type="component" value="Unassembled WGS sequence"/>
</dbReference>
<dbReference type="Pfam" id="PF14238">
    <property type="entry name" value="DUF4340"/>
    <property type="match status" value="1"/>
</dbReference>
<evidence type="ECO:0000259" key="1">
    <source>
        <dbReference type="Pfam" id="PF14238"/>
    </source>
</evidence>
<reference evidence="2 3" key="1">
    <citation type="journal article" date="2018" name="Nat. Biotechnol.">
        <title>A standardized bacterial taxonomy based on genome phylogeny substantially revises the tree of life.</title>
        <authorList>
            <person name="Parks D.H."/>
            <person name="Chuvochina M."/>
            <person name="Waite D.W."/>
            <person name="Rinke C."/>
            <person name="Skarshewski A."/>
            <person name="Chaumeil P.A."/>
            <person name="Hugenholtz P."/>
        </authorList>
    </citation>
    <scope>NUCLEOTIDE SEQUENCE [LARGE SCALE GENOMIC DNA]</scope>
    <source>
        <strain evidence="2">UBA9158</strain>
    </source>
</reference>
<comment type="caution">
    <text evidence="2">The sequence shown here is derived from an EMBL/GenBank/DDBJ whole genome shotgun (WGS) entry which is preliminary data.</text>
</comment>
<dbReference type="InterPro" id="IPR025641">
    <property type="entry name" value="DUF4340"/>
</dbReference>
<feature type="domain" description="DUF4340" evidence="1">
    <location>
        <begin position="2"/>
        <end position="157"/>
    </location>
</feature>
<organism evidence="2 3">
    <name type="scientific">Haliea salexigens</name>
    <dbReference type="NCBI Taxonomy" id="287487"/>
    <lineage>
        <taxon>Bacteria</taxon>
        <taxon>Pseudomonadati</taxon>
        <taxon>Pseudomonadota</taxon>
        <taxon>Gammaproteobacteria</taxon>
        <taxon>Cellvibrionales</taxon>
        <taxon>Halieaceae</taxon>
        <taxon>Haliea</taxon>
    </lineage>
</organism>
<proteinExistence type="predicted"/>
<protein>
    <recommendedName>
        <fullName evidence="1">DUF4340 domain-containing protein</fullName>
    </recommendedName>
</protein>
<feature type="non-terminal residue" evidence="2">
    <location>
        <position position="1"/>
    </location>
</feature>